<dbReference type="InterPro" id="IPR001926">
    <property type="entry name" value="TrpB-like_PALP"/>
</dbReference>
<feature type="domain" description="Tryptophan synthase beta chain-like PALP" evidence="8">
    <location>
        <begin position="46"/>
        <end position="92"/>
    </location>
</feature>
<name>A0A438K084_VITVI</name>
<dbReference type="AlphaFoldDB" id="A0A438K084"/>
<feature type="transmembrane region" description="Helical" evidence="7">
    <location>
        <begin position="6"/>
        <end position="24"/>
    </location>
</feature>
<evidence type="ECO:0000259" key="8">
    <source>
        <dbReference type="Pfam" id="PF00291"/>
    </source>
</evidence>
<evidence type="ECO:0000256" key="2">
    <source>
        <dbReference type="ARBA" id="ARBA00007103"/>
    </source>
</evidence>
<organism evidence="9 10">
    <name type="scientific">Vitis vinifera</name>
    <name type="common">Grape</name>
    <dbReference type="NCBI Taxonomy" id="29760"/>
    <lineage>
        <taxon>Eukaryota</taxon>
        <taxon>Viridiplantae</taxon>
        <taxon>Streptophyta</taxon>
        <taxon>Embryophyta</taxon>
        <taxon>Tracheophyta</taxon>
        <taxon>Spermatophyta</taxon>
        <taxon>Magnoliopsida</taxon>
        <taxon>eudicotyledons</taxon>
        <taxon>Gunneridae</taxon>
        <taxon>Pentapetalae</taxon>
        <taxon>rosids</taxon>
        <taxon>Vitales</taxon>
        <taxon>Vitaceae</taxon>
        <taxon>Viteae</taxon>
        <taxon>Vitis</taxon>
    </lineage>
</organism>
<reference evidence="9 10" key="1">
    <citation type="journal article" date="2018" name="PLoS Genet.">
        <title>Population sequencing reveals clonal diversity and ancestral inbreeding in the grapevine cultivar Chardonnay.</title>
        <authorList>
            <person name="Roach M.J."/>
            <person name="Johnson D.L."/>
            <person name="Bohlmann J."/>
            <person name="van Vuuren H.J."/>
            <person name="Jones S.J."/>
            <person name="Pretorius I.S."/>
            <person name="Schmidt S.A."/>
            <person name="Borneman A.R."/>
        </authorList>
    </citation>
    <scope>NUCLEOTIDE SEQUENCE [LARGE SCALE GENOMIC DNA]</scope>
    <source>
        <strain evidence="10">cv. Chardonnay</strain>
        <tissue evidence="9">Leaf</tissue>
    </source>
</reference>
<dbReference type="GO" id="GO:0006535">
    <property type="term" value="P:cysteine biosynthetic process from serine"/>
    <property type="evidence" value="ECO:0007669"/>
    <property type="project" value="InterPro"/>
</dbReference>
<keyword evidence="7" id="KW-0472">Membrane</keyword>
<sequence length="105" mass="11302">MAPVKATGAVFAALSIAILSYLLCNSRSRKTHKPISKKKPRRGLIEAIGNTPLIRINSLSEATGCEILGKAEFLNPGGSVKDRVAVKIIEEALVRFTLEKAKAPF</sequence>
<dbReference type="Pfam" id="PF00291">
    <property type="entry name" value="PALP"/>
    <property type="match status" value="1"/>
</dbReference>
<evidence type="ECO:0000313" key="9">
    <source>
        <dbReference type="EMBL" id="RVX14634.1"/>
    </source>
</evidence>
<comment type="cofactor">
    <cofactor evidence="1">
        <name>pyridoxal 5'-phosphate</name>
        <dbReference type="ChEBI" id="CHEBI:597326"/>
    </cofactor>
</comment>
<keyword evidence="7" id="KW-1133">Transmembrane helix</keyword>
<keyword evidence="7" id="KW-0812">Transmembrane</keyword>
<comment type="caution">
    <text evidence="9">The sequence shown here is derived from an EMBL/GenBank/DDBJ whole genome shotgun (WGS) entry which is preliminary data.</text>
</comment>
<dbReference type="EMBL" id="QGNW01000020">
    <property type="protein sequence ID" value="RVX14634.1"/>
    <property type="molecule type" value="Genomic_DNA"/>
</dbReference>
<dbReference type="SUPFAM" id="SSF53686">
    <property type="entry name" value="Tryptophan synthase beta subunit-like PLP-dependent enzymes"/>
    <property type="match status" value="1"/>
</dbReference>
<evidence type="ECO:0000256" key="7">
    <source>
        <dbReference type="SAM" id="Phobius"/>
    </source>
</evidence>
<comment type="catalytic activity">
    <reaction evidence="6">
        <text>O-acetyl-L-serine + hydrogen sulfide = L-cysteine + acetate</text>
        <dbReference type="Rhea" id="RHEA:14829"/>
        <dbReference type="ChEBI" id="CHEBI:29919"/>
        <dbReference type="ChEBI" id="CHEBI:30089"/>
        <dbReference type="ChEBI" id="CHEBI:35235"/>
        <dbReference type="ChEBI" id="CHEBI:58340"/>
        <dbReference type="EC" id="2.5.1.47"/>
    </reaction>
</comment>
<evidence type="ECO:0000313" key="10">
    <source>
        <dbReference type="Proteomes" id="UP000288805"/>
    </source>
</evidence>
<evidence type="ECO:0000256" key="5">
    <source>
        <dbReference type="ARBA" id="ARBA00022898"/>
    </source>
</evidence>
<dbReference type="PANTHER" id="PTHR10314">
    <property type="entry name" value="CYSTATHIONINE BETA-SYNTHASE"/>
    <property type="match status" value="1"/>
</dbReference>
<dbReference type="FunFam" id="3.40.50.1100:FF:000049">
    <property type="entry name" value="Cysteine synthase, putative"/>
    <property type="match status" value="1"/>
</dbReference>
<dbReference type="Gene3D" id="3.40.50.1100">
    <property type="match status" value="2"/>
</dbReference>
<proteinExistence type="inferred from homology"/>
<dbReference type="GO" id="GO:0004124">
    <property type="term" value="F:cysteine synthase activity"/>
    <property type="evidence" value="ECO:0007669"/>
    <property type="project" value="UniProtKB-EC"/>
</dbReference>
<dbReference type="InterPro" id="IPR050214">
    <property type="entry name" value="Cys_Synth/Cystath_Beta-Synth"/>
</dbReference>
<dbReference type="InterPro" id="IPR036052">
    <property type="entry name" value="TrpB-like_PALP_sf"/>
</dbReference>
<protein>
    <recommendedName>
        <fullName evidence="3">cysteine synthase</fullName>
        <ecNumber evidence="3">2.5.1.47</ecNumber>
    </recommendedName>
</protein>
<evidence type="ECO:0000256" key="1">
    <source>
        <dbReference type="ARBA" id="ARBA00001933"/>
    </source>
</evidence>
<keyword evidence="5" id="KW-0663">Pyridoxal phosphate</keyword>
<evidence type="ECO:0000256" key="4">
    <source>
        <dbReference type="ARBA" id="ARBA00022679"/>
    </source>
</evidence>
<evidence type="ECO:0000256" key="6">
    <source>
        <dbReference type="ARBA" id="ARBA00047931"/>
    </source>
</evidence>
<dbReference type="EC" id="2.5.1.47" evidence="3"/>
<keyword evidence="4" id="KW-0808">Transferase</keyword>
<accession>A0A438K084</accession>
<dbReference type="Proteomes" id="UP000288805">
    <property type="component" value="Unassembled WGS sequence"/>
</dbReference>
<comment type="similarity">
    <text evidence="2">Belongs to the cysteine synthase/cystathionine beta-synthase family.</text>
</comment>
<gene>
    <name evidence="9" type="primary">cysK_0</name>
    <name evidence="9" type="ORF">CK203_011933</name>
</gene>
<evidence type="ECO:0000256" key="3">
    <source>
        <dbReference type="ARBA" id="ARBA00012681"/>
    </source>
</evidence>
<dbReference type="PROSITE" id="PS00901">
    <property type="entry name" value="CYS_SYNTHASE"/>
    <property type="match status" value="1"/>
</dbReference>
<dbReference type="InterPro" id="IPR001216">
    <property type="entry name" value="P-phosphate_BS"/>
</dbReference>